<keyword evidence="3" id="KW-1185">Reference proteome</keyword>
<sequence length="128" mass="13725">MLCDGVYGPGTPGPQTPTTPTQAQQAQSTAAQASRSPRCAYGVPSAPWPKAPGLTGRPVLSIQSYWEKMAEIKSLRHLRALGTEGAFGHPKPSAVQSLRPQGSLRLTAQSSKIPFGDKQPPHLMRRRV</sequence>
<feature type="region of interest" description="Disordered" evidence="1">
    <location>
        <begin position="1"/>
        <end position="41"/>
    </location>
</feature>
<protein>
    <submittedName>
        <fullName evidence="2">Uncharacterized protein</fullName>
    </submittedName>
</protein>
<dbReference type="AlphaFoldDB" id="A0AAV0FGJ1"/>
<accession>A0AAV0FGJ1</accession>
<evidence type="ECO:0000256" key="1">
    <source>
        <dbReference type="SAM" id="MobiDB-lite"/>
    </source>
</evidence>
<proteinExistence type="predicted"/>
<dbReference type="EMBL" id="CAMAPF010000981">
    <property type="protein sequence ID" value="CAH9134373.1"/>
    <property type="molecule type" value="Genomic_DNA"/>
</dbReference>
<evidence type="ECO:0000313" key="2">
    <source>
        <dbReference type="EMBL" id="CAH9134373.1"/>
    </source>
</evidence>
<organism evidence="2 3">
    <name type="scientific">Cuscuta epithymum</name>
    <dbReference type="NCBI Taxonomy" id="186058"/>
    <lineage>
        <taxon>Eukaryota</taxon>
        <taxon>Viridiplantae</taxon>
        <taxon>Streptophyta</taxon>
        <taxon>Embryophyta</taxon>
        <taxon>Tracheophyta</taxon>
        <taxon>Spermatophyta</taxon>
        <taxon>Magnoliopsida</taxon>
        <taxon>eudicotyledons</taxon>
        <taxon>Gunneridae</taxon>
        <taxon>Pentapetalae</taxon>
        <taxon>asterids</taxon>
        <taxon>lamiids</taxon>
        <taxon>Solanales</taxon>
        <taxon>Convolvulaceae</taxon>
        <taxon>Cuscuteae</taxon>
        <taxon>Cuscuta</taxon>
        <taxon>Cuscuta subgen. Cuscuta</taxon>
    </lineage>
</organism>
<feature type="compositionally biased region" description="Low complexity" evidence="1">
    <location>
        <begin position="18"/>
        <end position="38"/>
    </location>
</feature>
<gene>
    <name evidence="2" type="ORF">CEPIT_LOCUS33670</name>
</gene>
<reference evidence="2" key="1">
    <citation type="submission" date="2022-07" db="EMBL/GenBank/DDBJ databases">
        <authorList>
            <person name="Macas J."/>
            <person name="Novak P."/>
            <person name="Neumann P."/>
        </authorList>
    </citation>
    <scope>NUCLEOTIDE SEQUENCE</scope>
</reference>
<evidence type="ECO:0000313" key="3">
    <source>
        <dbReference type="Proteomes" id="UP001152523"/>
    </source>
</evidence>
<name>A0AAV0FGJ1_9ASTE</name>
<comment type="caution">
    <text evidence="2">The sequence shown here is derived from an EMBL/GenBank/DDBJ whole genome shotgun (WGS) entry which is preliminary data.</text>
</comment>
<dbReference type="Proteomes" id="UP001152523">
    <property type="component" value="Unassembled WGS sequence"/>
</dbReference>